<evidence type="ECO:0000256" key="4">
    <source>
        <dbReference type="ARBA" id="ARBA00022500"/>
    </source>
</evidence>
<evidence type="ECO:0000256" key="5">
    <source>
        <dbReference type="ARBA" id="ARBA00022692"/>
    </source>
</evidence>
<accession>A0ABT9Z532</accession>
<proteinExistence type="inferred from homology"/>
<dbReference type="SMART" id="SM00304">
    <property type="entry name" value="HAMP"/>
    <property type="match status" value="3"/>
</dbReference>
<evidence type="ECO:0000256" key="9">
    <source>
        <dbReference type="ARBA" id="ARBA00029447"/>
    </source>
</evidence>
<protein>
    <submittedName>
        <fullName evidence="14">Methyl-accepting chemotaxis protein</fullName>
    </submittedName>
</protein>
<evidence type="ECO:0000256" key="8">
    <source>
        <dbReference type="ARBA" id="ARBA00023224"/>
    </source>
</evidence>
<dbReference type="CDD" id="cd06225">
    <property type="entry name" value="HAMP"/>
    <property type="match status" value="1"/>
</dbReference>
<keyword evidence="2" id="KW-1003">Cell membrane</keyword>
<reference evidence="14 15" key="1">
    <citation type="submission" date="2023-07" db="EMBL/GenBank/DDBJ databases">
        <title>Genomic Encyclopedia of Type Strains, Phase IV (KMG-IV): sequencing the most valuable type-strain genomes for metagenomic binning, comparative biology and taxonomic classification.</title>
        <authorList>
            <person name="Goeker M."/>
        </authorList>
    </citation>
    <scope>NUCLEOTIDE SEQUENCE [LARGE SCALE GENOMIC DNA]</scope>
    <source>
        <strain evidence="14 15">DSM 17723</strain>
    </source>
</reference>
<dbReference type="Proteomes" id="UP001232245">
    <property type="component" value="Unassembled WGS sequence"/>
</dbReference>
<evidence type="ECO:0000256" key="10">
    <source>
        <dbReference type="PROSITE-ProRule" id="PRU00284"/>
    </source>
</evidence>
<dbReference type="Gene3D" id="3.30.450.20">
    <property type="entry name" value="PAS domain"/>
    <property type="match status" value="2"/>
</dbReference>
<keyword evidence="15" id="KW-1185">Reference proteome</keyword>
<sequence length="658" mass="72539">MKRLKIKMTIRAKLIIAFACILLVPSLLIGGISYQIAKAKVQESMDQTAFESVQLINTSLDSQLQPLKEDVDYFARTAKKANTTLTEEAIKGIKQKFNQYISTKPTVQAIYIGTDTGETILSPTAQLPKDFDPRKREWYKLAMENKGEVVLTKPYIDASTNETSVTFAKTLDDFSGVIAIDVDIASLSNLANKAKVGKKGYITVIDNTKTYLIHPEEQGKKVKGDWVNNLFQREEGNFTYTFNGESKMMEYTTNELTGWKIAGTMYANEIQNEMKEIFIKTWIVIIASLIIGAIIIFFIIQSILKPIRTLVTSTNRISQGDLTVEINTSSNDELGQLSKSFKQMVDHLRAVVLNLRSASERVSASSEELIANSHLTVEGTKQVTEAIQQVANGADDQTNKIATNAKSLDEVMNGMIHIANSSTQVADIAHDTVNEAKSGQSYIQHNLEQMISINQSVTESNKVIQSLSTRSDEIGRIIEAITDIAEQTNLLALNAAIEAARAGENGRGFAVVADEVRKLAEQSRESANQIDTLIRTMQQDTEKSVVTMEEVSKNAAEGLQISTETAEKFEQIMNRMAQMTPKVEEVSATVQQITAAIQEVSSSANELNIIANESLATSEEVAATTEQQLASMEEITDAAKSLTVMAEELQSLIEKFNV</sequence>
<dbReference type="PROSITE" id="PS50885">
    <property type="entry name" value="HAMP"/>
    <property type="match status" value="1"/>
</dbReference>
<dbReference type="SUPFAM" id="SSF103190">
    <property type="entry name" value="Sensory domain-like"/>
    <property type="match status" value="1"/>
</dbReference>
<comment type="subcellular location">
    <subcellularLocation>
        <location evidence="1">Cell membrane</location>
        <topology evidence="1">Multi-pass membrane protein</topology>
    </subcellularLocation>
</comment>
<dbReference type="InterPro" id="IPR029151">
    <property type="entry name" value="Sensor-like_sf"/>
</dbReference>
<dbReference type="Pfam" id="PF02743">
    <property type="entry name" value="dCache_1"/>
    <property type="match status" value="1"/>
</dbReference>
<dbReference type="PRINTS" id="PR00260">
    <property type="entry name" value="CHEMTRNSDUCR"/>
</dbReference>
<evidence type="ECO:0000259" key="12">
    <source>
        <dbReference type="PROSITE" id="PS50111"/>
    </source>
</evidence>
<dbReference type="PANTHER" id="PTHR32089:SF114">
    <property type="entry name" value="METHYL-ACCEPTING CHEMOTAXIS PROTEIN MCPB"/>
    <property type="match status" value="1"/>
</dbReference>
<dbReference type="Gene3D" id="1.10.8.500">
    <property type="entry name" value="HAMP domain in histidine kinase"/>
    <property type="match status" value="1"/>
</dbReference>
<evidence type="ECO:0000259" key="13">
    <source>
        <dbReference type="PROSITE" id="PS50885"/>
    </source>
</evidence>
<keyword evidence="7 11" id="KW-0472">Membrane</keyword>
<dbReference type="PROSITE" id="PS50111">
    <property type="entry name" value="CHEMOTAXIS_TRANSDUC_2"/>
    <property type="match status" value="1"/>
</dbReference>
<organism evidence="14 15">
    <name type="scientific">Metabacillus niabensis</name>
    <dbReference type="NCBI Taxonomy" id="324854"/>
    <lineage>
        <taxon>Bacteria</taxon>
        <taxon>Bacillati</taxon>
        <taxon>Bacillota</taxon>
        <taxon>Bacilli</taxon>
        <taxon>Bacillales</taxon>
        <taxon>Bacillaceae</taxon>
        <taxon>Metabacillus</taxon>
    </lineage>
</organism>
<dbReference type="InterPro" id="IPR003660">
    <property type="entry name" value="HAMP_dom"/>
</dbReference>
<dbReference type="CDD" id="cd18773">
    <property type="entry name" value="PDC1_HK_sensor"/>
    <property type="match status" value="1"/>
</dbReference>
<keyword evidence="5 11" id="KW-0812">Transmembrane</keyword>
<evidence type="ECO:0000256" key="3">
    <source>
        <dbReference type="ARBA" id="ARBA00022481"/>
    </source>
</evidence>
<keyword evidence="6 11" id="KW-1133">Transmembrane helix</keyword>
<evidence type="ECO:0000313" key="14">
    <source>
        <dbReference type="EMBL" id="MDQ0226956.1"/>
    </source>
</evidence>
<dbReference type="CDD" id="cd11386">
    <property type="entry name" value="MCP_signal"/>
    <property type="match status" value="1"/>
</dbReference>
<dbReference type="InterPro" id="IPR004090">
    <property type="entry name" value="Chemotax_Me-accpt_rcpt"/>
</dbReference>
<name>A0ABT9Z532_9BACI</name>
<dbReference type="InterPro" id="IPR004089">
    <property type="entry name" value="MCPsignal_dom"/>
</dbReference>
<dbReference type="Pfam" id="PF00672">
    <property type="entry name" value="HAMP"/>
    <property type="match status" value="1"/>
</dbReference>
<feature type="domain" description="HAMP" evidence="13">
    <location>
        <begin position="301"/>
        <end position="353"/>
    </location>
</feature>
<dbReference type="EMBL" id="JAUSTZ010000007">
    <property type="protein sequence ID" value="MDQ0226956.1"/>
    <property type="molecule type" value="Genomic_DNA"/>
</dbReference>
<dbReference type="Pfam" id="PF00015">
    <property type="entry name" value="MCPsignal"/>
    <property type="match status" value="1"/>
</dbReference>
<evidence type="ECO:0000256" key="6">
    <source>
        <dbReference type="ARBA" id="ARBA00022989"/>
    </source>
</evidence>
<evidence type="ECO:0000256" key="1">
    <source>
        <dbReference type="ARBA" id="ARBA00004651"/>
    </source>
</evidence>
<evidence type="ECO:0000256" key="11">
    <source>
        <dbReference type="SAM" id="Phobius"/>
    </source>
</evidence>
<evidence type="ECO:0000256" key="2">
    <source>
        <dbReference type="ARBA" id="ARBA00022475"/>
    </source>
</evidence>
<dbReference type="PANTHER" id="PTHR32089">
    <property type="entry name" value="METHYL-ACCEPTING CHEMOTAXIS PROTEIN MCPB"/>
    <property type="match status" value="1"/>
</dbReference>
<keyword evidence="4" id="KW-0145">Chemotaxis</keyword>
<gene>
    <name evidence="14" type="ORF">J2S02_003301</name>
</gene>
<evidence type="ECO:0000256" key="7">
    <source>
        <dbReference type="ARBA" id="ARBA00023136"/>
    </source>
</evidence>
<comment type="similarity">
    <text evidence="9">Belongs to the methyl-accepting chemotaxis (MCP) protein family.</text>
</comment>
<feature type="transmembrane region" description="Helical" evidence="11">
    <location>
        <begin position="277"/>
        <end position="300"/>
    </location>
</feature>
<comment type="caution">
    <text evidence="14">The sequence shown here is derived from an EMBL/GenBank/DDBJ whole genome shotgun (WGS) entry which is preliminary data.</text>
</comment>
<dbReference type="InterPro" id="IPR033479">
    <property type="entry name" value="dCache_1"/>
</dbReference>
<dbReference type="SUPFAM" id="SSF58104">
    <property type="entry name" value="Methyl-accepting chemotaxis protein (MCP) signaling domain"/>
    <property type="match status" value="1"/>
</dbReference>
<dbReference type="CDD" id="cd12912">
    <property type="entry name" value="PDC2_MCP_like"/>
    <property type="match status" value="1"/>
</dbReference>
<feature type="domain" description="Methyl-accepting transducer" evidence="12">
    <location>
        <begin position="372"/>
        <end position="608"/>
    </location>
</feature>
<dbReference type="Gene3D" id="1.10.287.950">
    <property type="entry name" value="Methyl-accepting chemotaxis protein"/>
    <property type="match status" value="1"/>
</dbReference>
<dbReference type="RefSeq" id="WP_095299072.1">
    <property type="nucleotide sequence ID" value="NZ_JAUSTZ010000007.1"/>
</dbReference>
<keyword evidence="3" id="KW-0488">Methylation</keyword>
<keyword evidence="8 10" id="KW-0807">Transducer</keyword>
<dbReference type="SMART" id="SM00283">
    <property type="entry name" value="MA"/>
    <property type="match status" value="1"/>
</dbReference>
<evidence type="ECO:0000313" key="15">
    <source>
        <dbReference type="Proteomes" id="UP001232245"/>
    </source>
</evidence>